<feature type="transmembrane region" description="Helical" evidence="1">
    <location>
        <begin position="218"/>
        <end position="236"/>
    </location>
</feature>
<keyword evidence="1" id="KW-0812">Transmembrane</keyword>
<evidence type="ECO:0000313" key="3">
    <source>
        <dbReference type="Proteomes" id="UP000325161"/>
    </source>
</evidence>
<dbReference type="KEGG" id="pacr:FXN63_13275"/>
<keyword evidence="1" id="KW-1133">Transmembrane helix</keyword>
<sequence>MSSQSRVNVFRSFWRDLSLPALSAGFVATLVGFTSSALIVFQAAASLGATPAQTTSWVLSLGIGLGLTCIVLSLRYRMPILTAWSTPGAAMMATGAVGTSMSDAIGAFIFVGLLAVLAGATGAFERLMSRIPRSLAAAMLAGVLLRFGMDIFVALQHQAALVLTMCAVYLIGRRMASRYVVIATLIAGLVVAYASGLIRFSDIHVLPSELVFTMPTFSWQVLLGLGLPLFIVTMTSQNVPGVAALHAHDYRPPLSPVIGAIGAVNAVLAPFGCYALNLAAITATLCMTENVDRDPARRYTASVCAGVFYLVMGAFAATIVAVFAALPRELVMAIAGLALLGTIGGSLSAAVIDDKQREPAIVSFLIAASGVSLWGIGAPFWALVGGLVVLAMLSWRPGRGAAKLV</sequence>
<proteinExistence type="predicted"/>
<reference evidence="2 3" key="1">
    <citation type="submission" date="2019-08" db="EMBL/GenBank/DDBJ databases">
        <title>Amphibian skin-associated Pigmentiphaga: genome sequence and occurrence across geography and hosts.</title>
        <authorList>
            <person name="Bletz M.C."/>
            <person name="Bunk B."/>
            <person name="Sproeer C."/>
            <person name="Biwer P."/>
            <person name="Reiter S."/>
            <person name="Rabemananjara F.C.E."/>
            <person name="Schulz S."/>
            <person name="Overmann J."/>
            <person name="Vences M."/>
        </authorList>
    </citation>
    <scope>NUCLEOTIDE SEQUENCE [LARGE SCALE GENOMIC DNA]</scope>
    <source>
        <strain evidence="2 3">Mada1488</strain>
    </source>
</reference>
<accession>A0A5C0B3U1</accession>
<feature type="transmembrane region" description="Helical" evidence="1">
    <location>
        <begin position="131"/>
        <end position="149"/>
    </location>
</feature>
<dbReference type="Pfam" id="PF03594">
    <property type="entry name" value="BenE"/>
    <property type="match status" value="1"/>
</dbReference>
<name>A0A5C0B3U1_9BURK</name>
<dbReference type="EMBL" id="CP043046">
    <property type="protein sequence ID" value="QEI09302.1"/>
    <property type="molecule type" value="Genomic_DNA"/>
</dbReference>
<keyword evidence="3" id="KW-1185">Reference proteome</keyword>
<dbReference type="AlphaFoldDB" id="A0A5C0B3U1"/>
<feature type="transmembrane region" description="Helical" evidence="1">
    <location>
        <begin position="21"/>
        <end position="45"/>
    </location>
</feature>
<feature type="transmembrane region" description="Helical" evidence="1">
    <location>
        <begin position="364"/>
        <end position="393"/>
    </location>
</feature>
<feature type="transmembrane region" description="Helical" evidence="1">
    <location>
        <begin position="257"/>
        <end position="279"/>
    </location>
</feature>
<dbReference type="NCBIfam" id="TIGR00843">
    <property type="entry name" value="benE"/>
    <property type="match status" value="1"/>
</dbReference>
<feature type="transmembrane region" description="Helical" evidence="1">
    <location>
        <begin position="104"/>
        <end position="124"/>
    </location>
</feature>
<feature type="transmembrane region" description="Helical" evidence="1">
    <location>
        <begin position="330"/>
        <end position="352"/>
    </location>
</feature>
<organism evidence="2 3">
    <name type="scientific">Pigmentiphaga aceris</name>
    <dbReference type="NCBI Taxonomy" id="1940612"/>
    <lineage>
        <taxon>Bacteria</taxon>
        <taxon>Pseudomonadati</taxon>
        <taxon>Pseudomonadota</taxon>
        <taxon>Betaproteobacteria</taxon>
        <taxon>Burkholderiales</taxon>
        <taxon>Alcaligenaceae</taxon>
        <taxon>Pigmentiphaga</taxon>
    </lineage>
</organism>
<protein>
    <submittedName>
        <fullName evidence="2">Benzoate/H(+) symporter BenE family transporter</fullName>
    </submittedName>
</protein>
<feature type="transmembrane region" description="Helical" evidence="1">
    <location>
        <begin position="57"/>
        <end position="74"/>
    </location>
</feature>
<feature type="transmembrane region" description="Helical" evidence="1">
    <location>
        <begin position="179"/>
        <end position="198"/>
    </location>
</feature>
<dbReference type="GO" id="GO:0042925">
    <property type="term" value="F:benzoate transmembrane transporter activity"/>
    <property type="evidence" value="ECO:0007669"/>
    <property type="project" value="InterPro"/>
</dbReference>
<keyword evidence="1" id="KW-0472">Membrane</keyword>
<dbReference type="OrthoDB" id="9792424at2"/>
<dbReference type="Proteomes" id="UP000325161">
    <property type="component" value="Chromosome"/>
</dbReference>
<dbReference type="GO" id="GO:0005886">
    <property type="term" value="C:plasma membrane"/>
    <property type="evidence" value="ECO:0007669"/>
    <property type="project" value="TreeGrafter"/>
</dbReference>
<dbReference type="InterPro" id="IPR004711">
    <property type="entry name" value="Benzoate_Transporter"/>
</dbReference>
<dbReference type="PANTHER" id="PTHR30199">
    <property type="entry name" value="MFS FAMILY TRANSPORTER, PREDICTED SUBSTRATE BENZOATE"/>
    <property type="match status" value="1"/>
</dbReference>
<dbReference type="PANTHER" id="PTHR30199:SF0">
    <property type="entry name" value="INNER MEMBRANE PROTEIN YDCO"/>
    <property type="match status" value="1"/>
</dbReference>
<feature type="transmembrane region" description="Helical" evidence="1">
    <location>
        <begin position="81"/>
        <end position="98"/>
    </location>
</feature>
<evidence type="ECO:0000256" key="1">
    <source>
        <dbReference type="SAM" id="Phobius"/>
    </source>
</evidence>
<gene>
    <name evidence="2" type="primary">benE</name>
    <name evidence="2" type="ORF">FXN63_13275</name>
</gene>
<evidence type="ECO:0000313" key="2">
    <source>
        <dbReference type="EMBL" id="QEI09302.1"/>
    </source>
</evidence>
<feature type="transmembrane region" description="Helical" evidence="1">
    <location>
        <begin position="299"/>
        <end position="323"/>
    </location>
</feature>